<feature type="transmembrane region" description="Helical" evidence="5">
    <location>
        <begin position="326"/>
        <end position="347"/>
    </location>
</feature>
<gene>
    <name evidence="7" type="ORF">E2488_08590</name>
</gene>
<sequence>MMNLNKNKGQVGLLEKIGYGLGDTAGNFVYQSVLLLLGFFYTEIYGLSTTTVASIFLVVRIVDAVTDPLMGAIVDRTNTKWGKYRPYLIILAVPYAIASVLVFTVPDLGPEGKVIYAYATYTTLMLLFTATNIPYGALTGVMTSDPKERASINATRFMFATGGGLIVTSLVLPLTTYWSDPAIGYRNAMILMAILSVILFVICFATTKERVKGLVSEKGKGNFIRDIKFVFKNDQYRLVALATLLMVSAQTIKNTTQLFYITIYVEDAVTYSALFLSIWMIGGMIGAQLATKVLDIMDKRKAYIMLLYICAIISAISYFVGNTNIILIMVIQFFVGFFNQMIAPIWFTFTADAVDYGELKFFKRMDGLTLSFTLFSLKLGLSIGGALALTIMGYYGYVSGGVEQTLKATNGILFVFAIVPAIVFVLTALVVSLFKLNSKTIALNAVKLQELRAK</sequence>
<dbReference type="PROSITE" id="PS50850">
    <property type="entry name" value="MFS"/>
    <property type="match status" value="1"/>
</dbReference>
<reference evidence="7 8" key="1">
    <citation type="journal article" date="2011" name="J. Microbiol.">
        <title>Gramella jeungdoensis sp. nov., isolated from a solar saltern in Korea.</title>
        <authorList>
            <person name="Joung Y."/>
            <person name="Kim H."/>
            <person name="Jang T."/>
            <person name="Ahn T.S."/>
            <person name="Joh K."/>
        </authorList>
    </citation>
    <scope>NUCLEOTIDE SEQUENCE [LARGE SCALE GENOMIC DNA]</scope>
    <source>
        <strain evidence="7 8">KCTC 23123</strain>
    </source>
</reference>
<evidence type="ECO:0000313" key="7">
    <source>
        <dbReference type="EMBL" id="TEW75555.1"/>
    </source>
</evidence>
<dbReference type="PANTHER" id="PTHR11328">
    <property type="entry name" value="MAJOR FACILITATOR SUPERFAMILY DOMAIN-CONTAINING PROTEIN"/>
    <property type="match status" value="1"/>
</dbReference>
<feature type="transmembrane region" description="Helical" evidence="5">
    <location>
        <begin position="44"/>
        <end position="63"/>
    </location>
</feature>
<organism evidence="7 8">
    <name type="scientific">Gramella jeungdoensis</name>
    <dbReference type="NCBI Taxonomy" id="708091"/>
    <lineage>
        <taxon>Bacteria</taxon>
        <taxon>Pseudomonadati</taxon>
        <taxon>Bacteroidota</taxon>
        <taxon>Flavobacteriia</taxon>
        <taxon>Flavobacteriales</taxon>
        <taxon>Flavobacteriaceae</taxon>
        <taxon>Christiangramia</taxon>
    </lineage>
</organism>
<feature type="transmembrane region" description="Helical" evidence="5">
    <location>
        <begin position="302"/>
        <end position="320"/>
    </location>
</feature>
<evidence type="ECO:0000313" key="8">
    <source>
        <dbReference type="Proteomes" id="UP000298517"/>
    </source>
</evidence>
<dbReference type="GO" id="GO:0006814">
    <property type="term" value="P:sodium ion transport"/>
    <property type="evidence" value="ECO:0007669"/>
    <property type="project" value="InterPro"/>
</dbReference>
<name>A0A4Y8AUK4_9FLAO</name>
<feature type="transmembrane region" description="Helical" evidence="5">
    <location>
        <begin position="184"/>
        <end position="205"/>
    </location>
</feature>
<evidence type="ECO:0000256" key="4">
    <source>
        <dbReference type="ARBA" id="ARBA00023136"/>
    </source>
</evidence>
<keyword evidence="8" id="KW-1185">Reference proteome</keyword>
<feature type="domain" description="Major facilitator superfamily (MFS) profile" evidence="6">
    <location>
        <begin position="1"/>
        <end position="435"/>
    </location>
</feature>
<keyword evidence="2 5" id="KW-0812">Transmembrane</keyword>
<comment type="similarity">
    <text evidence="1">Belongs to the sodium:galactoside symporter (TC 2.A.2) family.</text>
</comment>
<dbReference type="PANTHER" id="PTHR11328:SF24">
    <property type="entry name" value="MAJOR FACILITATOR SUPERFAMILY (MFS) PROFILE DOMAIN-CONTAINING PROTEIN"/>
    <property type="match status" value="1"/>
</dbReference>
<feature type="transmembrane region" description="Helical" evidence="5">
    <location>
        <begin position="269"/>
        <end position="290"/>
    </location>
</feature>
<keyword evidence="3 5" id="KW-1133">Transmembrane helix</keyword>
<dbReference type="SUPFAM" id="SSF103473">
    <property type="entry name" value="MFS general substrate transporter"/>
    <property type="match status" value="1"/>
</dbReference>
<dbReference type="InterPro" id="IPR020846">
    <property type="entry name" value="MFS_dom"/>
</dbReference>
<dbReference type="NCBIfam" id="TIGR00792">
    <property type="entry name" value="gph"/>
    <property type="match status" value="1"/>
</dbReference>
<accession>A0A4Y8AUK4</accession>
<dbReference type="InterPro" id="IPR039672">
    <property type="entry name" value="MFS_2"/>
</dbReference>
<feature type="transmembrane region" description="Helical" evidence="5">
    <location>
        <begin position="368"/>
        <end position="392"/>
    </location>
</feature>
<dbReference type="GO" id="GO:0005886">
    <property type="term" value="C:plasma membrane"/>
    <property type="evidence" value="ECO:0007669"/>
    <property type="project" value="TreeGrafter"/>
</dbReference>
<dbReference type="Proteomes" id="UP000298517">
    <property type="component" value="Unassembled WGS sequence"/>
</dbReference>
<feature type="transmembrane region" description="Helical" evidence="5">
    <location>
        <begin position="238"/>
        <end position="263"/>
    </location>
</feature>
<evidence type="ECO:0000256" key="2">
    <source>
        <dbReference type="ARBA" id="ARBA00022692"/>
    </source>
</evidence>
<dbReference type="Gene3D" id="1.20.1250.20">
    <property type="entry name" value="MFS general substrate transporter like domains"/>
    <property type="match status" value="2"/>
</dbReference>
<dbReference type="InterPro" id="IPR001927">
    <property type="entry name" value="Na/Gal_symport"/>
</dbReference>
<feature type="transmembrane region" description="Helical" evidence="5">
    <location>
        <begin position="84"/>
        <end position="103"/>
    </location>
</feature>
<keyword evidence="4 5" id="KW-0472">Membrane</keyword>
<dbReference type="Pfam" id="PF13347">
    <property type="entry name" value="MFS_2"/>
    <property type="match status" value="1"/>
</dbReference>
<comment type="caution">
    <text evidence="7">The sequence shown here is derived from an EMBL/GenBank/DDBJ whole genome shotgun (WGS) entry which is preliminary data.</text>
</comment>
<protein>
    <submittedName>
        <fullName evidence="7">MFS transporter</fullName>
    </submittedName>
</protein>
<dbReference type="GO" id="GO:0015293">
    <property type="term" value="F:symporter activity"/>
    <property type="evidence" value="ECO:0007669"/>
    <property type="project" value="InterPro"/>
</dbReference>
<feature type="transmembrane region" description="Helical" evidence="5">
    <location>
        <begin position="157"/>
        <end position="178"/>
    </location>
</feature>
<dbReference type="RefSeq" id="WP_134247924.1">
    <property type="nucleotide sequence ID" value="NZ_SNQI01000002.1"/>
</dbReference>
<dbReference type="GO" id="GO:0008643">
    <property type="term" value="P:carbohydrate transport"/>
    <property type="evidence" value="ECO:0007669"/>
    <property type="project" value="InterPro"/>
</dbReference>
<evidence type="ECO:0000256" key="3">
    <source>
        <dbReference type="ARBA" id="ARBA00022989"/>
    </source>
</evidence>
<feature type="transmembrane region" description="Helical" evidence="5">
    <location>
        <begin position="115"/>
        <end position="137"/>
    </location>
</feature>
<proteinExistence type="inferred from homology"/>
<dbReference type="CDD" id="cd17332">
    <property type="entry name" value="MFS_MelB_like"/>
    <property type="match status" value="1"/>
</dbReference>
<evidence type="ECO:0000256" key="1">
    <source>
        <dbReference type="ARBA" id="ARBA00009617"/>
    </source>
</evidence>
<dbReference type="AlphaFoldDB" id="A0A4Y8AUK4"/>
<feature type="transmembrane region" description="Helical" evidence="5">
    <location>
        <begin position="412"/>
        <end position="434"/>
    </location>
</feature>
<dbReference type="EMBL" id="SNQI01000002">
    <property type="protein sequence ID" value="TEW75555.1"/>
    <property type="molecule type" value="Genomic_DNA"/>
</dbReference>
<evidence type="ECO:0000259" key="6">
    <source>
        <dbReference type="PROSITE" id="PS50850"/>
    </source>
</evidence>
<dbReference type="OrthoDB" id="9764596at2"/>
<dbReference type="InterPro" id="IPR036259">
    <property type="entry name" value="MFS_trans_sf"/>
</dbReference>
<evidence type="ECO:0000256" key="5">
    <source>
        <dbReference type="SAM" id="Phobius"/>
    </source>
</evidence>